<dbReference type="CDD" id="cd14673">
    <property type="entry name" value="PH_PHLDB1_2"/>
    <property type="match status" value="1"/>
</dbReference>
<dbReference type="Ensembl" id="ENSCSAT00000000587.1">
    <property type="protein sequence ID" value="ENSCSAP00000015475.1"/>
    <property type="gene ID" value="ENSCSAG00000002568.1"/>
</dbReference>
<organism evidence="9 10">
    <name type="scientific">Chlorocebus sabaeus</name>
    <name type="common">Green monkey</name>
    <name type="synonym">Simia sabaea</name>
    <dbReference type="NCBI Taxonomy" id="60711"/>
    <lineage>
        <taxon>Eukaryota</taxon>
        <taxon>Metazoa</taxon>
        <taxon>Chordata</taxon>
        <taxon>Craniata</taxon>
        <taxon>Vertebrata</taxon>
        <taxon>Euteleostomi</taxon>
        <taxon>Mammalia</taxon>
        <taxon>Eutheria</taxon>
        <taxon>Euarchontoglires</taxon>
        <taxon>Primates</taxon>
        <taxon>Haplorrhini</taxon>
        <taxon>Catarrhini</taxon>
        <taxon>Cercopithecidae</taxon>
        <taxon>Cercopithecinae</taxon>
        <taxon>Chlorocebus</taxon>
    </lineage>
</organism>
<reference evidence="9" key="2">
    <citation type="submission" date="2025-08" db="UniProtKB">
        <authorList>
            <consortium name="Ensembl"/>
        </authorList>
    </citation>
    <scope>IDENTIFICATION</scope>
</reference>
<dbReference type="Proteomes" id="UP000029965">
    <property type="component" value="Chromosome 1"/>
</dbReference>
<gene>
    <name evidence="9" type="primary">PHLDB1</name>
</gene>
<accession>A0A0D9S3N6</accession>
<dbReference type="Bgee" id="ENSCSAG00000002568">
    <property type="expression patterns" value="Expressed in fibroblast and 7 other cell types or tissues"/>
</dbReference>
<keyword evidence="3 6" id="KW-0175">Coiled coil</keyword>
<feature type="compositionally biased region" description="Low complexity" evidence="7">
    <location>
        <begin position="422"/>
        <end position="439"/>
    </location>
</feature>
<reference evidence="9" key="3">
    <citation type="submission" date="2025-09" db="UniProtKB">
        <authorList>
            <consortium name="Ensembl"/>
        </authorList>
    </citation>
    <scope>IDENTIFICATION</scope>
</reference>
<evidence type="ECO:0000256" key="4">
    <source>
        <dbReference type="ARBA" id="ARBA00069090"/>
    </source>
</evidence>
<dbReference type="STRING" id="60711.ENSCSAP00000015475"/>
<feature type="domain" description="PH" evidence="8">
    <location>
        <begin position="1175"/>
        <end position="1289"/>
    </location>
</feature>
<protein>
    <recommendedName>
        <fullName evidence="4">Pleckstrin homology-like domain family B member 1</fullName>
    </recommendedName>
    <alternativeName>
        <fullName evidence="5">Protein LL5-alpha</fullName>
    </alternativeName>
</protein>
<dbReference type="PANTHER" id="PTHR12156:SF23">
    <property type="entry name" value="PLECKSTRIN HOMOLOGY-LIKE DOMAIN FAMILY B MEMBER 1"/>
    <property type="match status" value="1"/>
</dbReference>
<feature type="compositionally biased region" description="Low complexity" evidence="7">
    <location>
        <begin position="890"/>
        <end position="911"/>
    </location>
</feature>
<dbReference type="eggNOG" id="ENOG502QPZY">
    <property type="taxonomic scope" value="Eukaryota"/>
</dbReference>
<dbReference type="SUPFAM" id="SSF49879">
    <property type="entry name" value="SMAD/FHA domain"/>
    <property type="match status" value="1"/>
</dbReference>
<dbReference type="Pfam" id="PF00498">
    <property type="entry name" value="FHA"/>
    <property type="match status" value="1"/>
</dbReference>
<name>A0A0D9S3N6_CHLSB</name>
<dbReference type="GO" id="GO:0070507">
    <property type="term" value="P:regulation of microtubule cytoskeleton organization"/>
    <property type="evidence" value="ECO:0007669"/>
    <property type="project" value="TreeGrafter"/>
</dbReference>
<feature type="compositionally biased region" description="Polar residues" evidence="7">
    <location>
        <begin position="165"/>
        <end position="175"/>
    </location>
</feature>
<dbReference type="InterPro" id="IPR011993">
    <property type="entry name" value="PH-like_dom_sf"/>
</dbReference>
<dbReference type="Gene3D" id="2.30.29.30">
    <property type="entry name" value="Pleckstrin-homology domain (PH domain)/Phosphotyrosine-binding domain (PTB)"/>
    <property type="match status" value="1"/>
</dbReference>
<feature type="region of interest" description="Disordered" evidence="7">
    <location>
        <begin position="884"/>
        <end position="938"/>
    </location>
</feature>
<feature type="coiled-coil region" evidence="6">
    <location>
        <begin position="679"/>
        <end position="759"/>
    </location>
</feature>
<reference evidence="9 10" key="1">
    <citation type="submission" date="2014-03" db="EMBL/GenBank/DDBJ databases">
        <authorList>
            <person name="Warren W."/>
            <person name="Wilson R.K."/>
        </authorList>
    </citation>
    <scope>NUCLEOTIDE SEQUENCE</scope>
</reference>
<feature type="region of interest" description="Disordered" evidence="7">
    <location>
        <begin position="336"/>
        <end position="504"/>
    </location>
</feature>
<dbReference type="GO" id="GO:0045180">
    <property type="term" value="C:basal cortex"/>
    <property type="evidence" value="ECO:0007669"/>
    <property type="project" value="Ensembl"/>
</dbReference>
<feature type="region of interest" description="Disordered" evidence="7">
    <location>
        <begin position="1038"/>
        <end position="1057"/>
    </location>
</feature>
<feature type="compositionally biased region" description="Low complexity" evidence="7">
    <location>
        <begin position="226"/>
        <end position="239"/>
    </location>
</feature>
<feature type="compositionally biased region" description="Polar residues" evidence="7">
    <location>
        <begin position="928"/>
        <end position="937"/>
    </location>
</feature>
<dbReference type="EMBL" id="AQIB01091035">
    <property type="status" value="NOT_ANNOTATED_CDS"/>
    <property type="molecule type" value="Genomic_DNA"/>
</dbReference>
<evidence type="ECO:0000256" key="2">
    <source>
        <dbReference type="ARBA" id="ARBA00022553"/>
    </source>
</evidence>
<dbReference type="EMBL" id="AQIB01091036">
    <property type="status" value="NOT_ANNOTATED_CDS"/>
    <property type="molecule type" value="Genomic_DNA"/>
</dbReference>
<keyword evidence="10" id="KW-1185">Reference proteome</keyword>
<evidence type="ECO:0000256" key="3">
    <source>
        <dbReference type="ARBA" id="ARBA00023054"/>
    </source>
</evidence>
<dbReference type="FunFam" id="2.30.29.30:FF:000006">
    <property type="entry name" value="Pleckstrin homology like domain family B member 1"/>
    <property type="match status" value="1"/>
</dbReference>
<feature type="region of interest" description="Disordered" evidence="7">
    <location>
        <begin position="150"/>
        <end position="189"/>
    </location>
</feature>
<dbReference type="FunFam" id="2.60.200.20:FF:000004">
    <property type="entry name" value="pleckstrin homology-like domain family B member 1 isoform X1"/>
    <property type="match status" value="1"/>
</dbReference>
<dbReference type="GeneTree" id="ENSGT00940000155231"/>
<feature type="region of interest" description="Disordered" evidence="7">
    <location>
        <begin position="645"/>
        <end position="673"/>
    </location>
</feature>
<feature type="compositionally biased region" description="Basic and acidic residues" evidence="7">
    <location>
        <begin position="645"/>
        <end position="657"/>
    </location>
</feature>
<evidence type="ECO:0000313" key="9">
    <source>
        <dbReference type="Ensembl" id="ENSCSAP00000015475.1"/>
    </source>
</evidence>
<dbReference type="EMBL" id="AQIB01091034">
    <property type="status" value="NOT_ANNOTATED_CDS"/>
    <property type="molecule type" value="Genomic_DNA"/>
</dbReference>
<proteinExistence type="predicted"/>
<dbReference type="InterPro" id="IPR008984">
    <property type="entry name" value="SMAD_FHA_dom_sf"/>
</dbReference>
<dbReference type="Pfam" id="PF00169">
    <property type="entry name" value="PH"/>
    <property type="match status" value="1"/>
</dbReference>
<evidence type="ECO:0000256" key="1">
    <source>
        <dbReference type="ARBA" id="ARBA00022481"/>
    </source>
</evidence>
<feature type="compositionally biased region" description="Basic and acidic residues" evidence="7">
    <location>
        <begin position="275"/>
        <end position="288"/>
    </location>
</feature>
<dbReference type="SMART" id="SM00233">
    <property type="entry name" value="PH"/>
    <property type="match status" value="1"/>
</dbReference>
<evidence type="ECO:0000313" key="10">
    <source>
        <dbReference type="Proteomes" id="UP000029965"/>
    </source>
</evidence>
<dbReference type="EMBL" id="AQIB01091037">
    <property type="status" value="NOT_ANNOTATED_CDS"/>
    <property type="molecule type" value="Genomic_DNA"/>
</dbReference>
<keyword evidence="1" id="KW-0488">Methylation</keyword>
<evidence type="ECO:0000256" key="7">
    <source>
        <dbReference type="SAM" id="MobiDB-lite"/>
    </source>
</evidence>
<dbReference type="GO" id="GO:0071711">
    <property type="term" value="P:basement membrane organization"/>
    <property type="evidence" value="ECO:0007669"/>
    <property type="project" value="Ensembl"/>
</dbReference>
<feature type="coiled-coil region" evidence="6">
    <location>
        <begin position="957"/>
        <end position="984"/>
    </location>
</feature>
<feature type="region of interest" description="Disordered" evidence="7">
    <location>
        <begin position="210"/>
        <end position="300"/>
    </location>
</feature>
<dbReference type="SUPFAM" id="SSF50729">
    <property type="entry name" value="PH domain-like"/>
    <property type="match status" value="1"/>
</dbReference>
<feature type="coiled-coil region" evidence="6">
    <location>
        <begin position="1067"/>
        <end position="1126"/>
    </location>
</feature>
<dbReference type="PANTHER" id="PTHR12156">
    <property type="entry name" value="PLECKSTRIN HOMOLOGY-LIKE DOMAIN, FAMILY B, MEMBER 3"/>
    <property type="match status" value="1"/>
</dbReference>
<dbReference type="Gene3D" id="2.60.200.20">
    <property type="match status" value="1"/>
</dbReference>
<dbReference type="InterPro" id="IPR001849">
    <property type="entry name" value="PH_domain"/>
</dbReference>
<dbReference type="InterPro" id="IPR052212">
    <property type="entry name" value="PH-like_domain"/>
</dbReference>
<dbReference type="InterPro" id="IPR037810">
    <property type="entry name" value="PHLDB1/2/3_PH"/>
</dbReference>
<sequence>MDTLNRNQIGPGCKTQTMVQKGPLDLIETGKGLKVQTDKPHLVSLGSGRLSTAITLLPLEEGRTVIGSAARDISLQGPGLAPEHCYIENLRGTLTLYPCGNACTIDGLPVRQPTRLTQGCMLCLGQSTFLRFNHPAEAKWMKSMIPAGGRAPGPPYSPVPAESESLVNGNHTPQPATRGPSACASHSSLVSSIEKDLQEIMDSLVLEEPGAAGKKPATTSPLSPMANASSGSCASHSPSGQEPGPSVPPLVPARSSSYHLALQPPQSRPSGARSESPRLSRKGGHERPPSPGLRGLLTDSPAATVLAEARRATESPRLGGQLPVVAISLSEYPASGALSQPTSIPGSPKFQPPVPAPRNKIGTLQDRPPSPFREPPGSERVLTTSPSRQLVGRTFSDGLATRTLQPPESPRLGRRGLDSMRELPPLSPSLSRRALSPLPTRTTPDPKLSREVAESPRPRRWAAHGASPEDFSLTLGARGRRTRSPSPTLGESLEPRKGSFSGRLSPAYSLGSLTGASPCQSPCVQRKLSSGDLRVPVTRERKNSITEISDNEDDLLEYHRRQRQERLREQEMERLERQRLETILNLCAEYSRADGGSEAGELPSIGEATIALALAGRRPSRGLVGASGRSSEEPGVATQRLWESMERSDEENLKEECSSTESTQQEHEDTPSTKLQGEVLALEEERAQVLGRVEQLKVRVKELEQQLQESAREAEMERALLQGEREAERALLQKEQKAVDQLQEKLVALETGIQKERDKEAEALETETKLFEDLEFQQLERESRVEEERELAGQGLLRSKAELLRSIAKRKERLAVLDSQAGQIRAQAVQESERLARDKNASLQLLQKEKEKLTVLERRYHSLTGGRPFPKTTSTLKEVYRSKMDGEATSPLPRTRSGPLPSSSGSSSSSSQLSVATLGRSPSPKSALLTQNGTGSLPRNLAATLQDIETKRQLALQQKGQQVIEEQRRRLAELKQKAAAEAQCQWDALHGAAPFPAGPSGFPTLMHHSILHHLPAGRERGEEGEHAYDTLSLESSDSMETSISTGGNSACSPDNMSSASGLDMGKIEEMEKMLKEAHAEKNRLMESREREMELRRQALEEERRRREQVERRLQSESARRQQLVEKEVKMREKQFSQARPLTRYLPIRKEDFDLKTHIESSGHGVDTCLHVVLSSKVCRGYLVKMGGKIKSWKKRWFVFDRLKRTLSYYVDKHETKLKGVIYFQAIEEVYYDHLRSAAKKRFFRFTMVTESPNPALTFCVKTHDRLYYMVAPSAEAMRIWMDVIVTGAEGYTQFMN</sequence>
<dbReference type="PROSITE" id="PS50003">
    <property type="entry name" value="PH_DOMAIN"/>
    <property type="match status" value="1"/>
</dbReference>
<keyword evidence="2" id="KW-0597">Phosphoprotein</keyword>
<dbReference type="InterPro" id="IPR000253">
    <property type="entry name" value="FHA_dom"/>
</dbReference>
<feature type="compositionally biased region" description="Polar residues" evidence="7">
    <location>
        <begin position="254"/>
        <end position="269"/>
    </location>
</feature>
<dbReference type="CDD" id="cd22713">
    <property type="entry name" value="FHA_PHLB1"/>
    <property type="match status" value="1"/>
</dbReference>
<dbReference type="jPOST" id="A0A0D9S3N6"/>
<evidence type="ECO:0000259" key="8">
    <source>
        <dbReference type="PROSITE" id="PS50003"/>
    </source>
</evidence>
<feature type="compositionally biased region" description="Basic and acidic residues" evidence="7">
    <location>
        <begin position="447"/>
        <end position="457"/>
    </location>
</feature>
<evidence type="ECO:0000256" key="6">
    <source>
        <dbReference type="SAM" id="Coils"/>
    </source>
</evidence>
<dbReference type="OMA" id="DKKSPFQ"/>
<evidence type="ECO:0000256" key="5">
    <source>
        <dbReference type="ARBA" id="ARBA00077655"/>
    </source>
</evidence>